<feature type="binding site" evidence="10">
    <location>
        <begin position="103"/>
        <end position="110"/>
    </location>
    <ligand>
        <name>ATP</name>
        <dbReference type="ChEBI" id="CHEBI:30616"/>
    </ligand>
</feature>
<keyword evidence="9" id="KW-0206">Cytoskeleton</keyword>
<evidence type="ECO:0000256" key="12">
    <source>
        <dbReference type="SAM" id="MobiDB-lite"/>
    </source>
</evidence>
<evidence type="ECO:0000256" key="11">
    <source>
        <dbReference type="SAM" id="Coils"/>
    </source>
</evidence>
<dbReference type="PRINTS" id="PR00380">
    <property type="entry name" value="KINESINHEAVY"/>
</dbReference>
<dbReference type="GO" id="GO:0008574">
    <property type="term" value="F:plus-end-directed microtubule motor activity"/>
    <property type="evidence" value="ECO:0007669"/>
    <property type="project" value="UniProtKB-ARBA"/>
</dbReference>
<feature type="compositionally biased region" description="Polar residues" evidence="12">
    <location>
        <begin position="1387"/>
        <end position="1409"/>
    </location>
</feature>
<dbReference type="Gene3D" id="3.40.850.10">
    <property type="entry name" value="Kinesin motor domain"/>
    <property type="match status" value="1"/>
</dbReference>
<evidence type="ECO:0000256" key="1">
    <source>
        <dbReference type="ARBA" id="ARBA00004245"/>
    </source>
</evidence>
<feature type="region of interest" description="Disordered" evidence="12">
    <location>
        <begin position="1049"/>
        <end position="1079"/>
    </location>
</feature>
<feature type="compositionally biased region" description="Polar residues" evidence="12">
    <location>
        <begin position="1128"/>
        <end position="1146"/>
    </location>
</feature>
<dbReference type="Pfam" id="PF00169">
    <property type="entry name" value="PH"/>
    <property type="match status" value="1"/>
</dbReference>
<dbReference type="InterPro" id="IPR000253">
    <property type="entry name" value="FHA_dom"/>
</dbReference>
<accession>A0A152A2L1</accession>
<feature type="compositionally biased region" description="Polar residues" evidence="12">
    <location>
        <begin position="1159"/>
        <end position="1172"/>
    </location>
</feature>
<evidence type="ECO:0000256" key="10">
    <source>
        <dbReference type="PROSITE-ProRule" id="PRU00283"/>
    </source>
</evidence>
<dbReference type="Gene3D" id="2.60.200.20">
    <property type="match status" value="1"/>
</dbReference>
<organism evidence="15 16">
    <name type="scientific">Tieghemostelium lacteum</name>
    <name type="common">Slime mold</name>
    <name type="synonym">Dictyostelium lacteum</name>
    <dbReference type="NCBI Taxonomy" id="361077"/>
    <lineage>
        <taxon>Eukaryota</taxon>
        <taxon>Amoebozoa</taxon>
        <taxon>Evosea</taxon>
        <taxon>Eumycetozoa</taxon>
        <taxon>Dictyostelia</taxon>
        <taxon>Dictyosteliales</taxon>
        <taxon>Raperosteliaceae</taxon>
        <taxon>Tieghemostelium</taxon>
    </lineage>
</organism>
<dbReference type="PROSITE" id="PS50003">
    <property type="entry name" value="PH_DOMAIN"/>
    <property type="match status" value="1"/>
</dbReference>
<dbReference type="OrthoDB" id="3176171at2759"/>
<dbReference type="InterPro" id="IPR027417">
    <property type="entry name" value="P-loop_NTPase"/>
</dbReference>
<feature type="region of interest" description="Disordered" evidence="12">
    <location>
        <begin position="1966"/>
        <end position="1996"/>
    </location>
</feature>
<dbReference type="CDD" id="cd01365">
    <property type="entry name" value="KISc_KIF1A_KIF1B"/>
    <property type="match status" value="1"/>
</dbReference>
<evidence type="ECO:0000256" key="6">
    <source>
        <dbReference type="ARBA" id="ARBA00022840"/>
    </source>
</evidence>
<keyword evidence="16" id="KW-1185">Reference proteome</keyword>
<dbReference type="FunCoup" id="A0A152A2L1">
    <property type="interactions" value="9"/>
</dbReference>
<keyword evidence="2" id="KW-0813">Transport</keyword>
<dbReference type="PROSITE" id="PS50067">
    <property type="entry name" value="KINESIN_MOTOR_2"/>
    <property type="match status" value="1"/>
</dbReference>
<dbReference type="InterPro" id="IPR001849">
    <property type="entry name" value="PH_domain"/>
</dbReference>
<dbReference type="GO" id="GO:0005524">
    <property type="term" value="F:ATP binding"/>
    <property type="evidence" value="ECO:0007669"/>
    <property type="project" value="UniProtKB-UniRule"/>
</dbReference>
<keyword evidence="8 10" id="KW-0505">Motor protein</keyword>
<dbReference type="SUPFAM" id="SSF50729">
    <property type="entry name" value="PH domain-like"/>
    <property type="match status" value="1"/>
</dbReference>
<gene>
    <name evidence="15" type="ORF">DLAC_02497</name>
</gene>
<dbReference type="PROSITE" id="PS00411">
    <property type="entry name" value="KINESIN_MOTOR_1"/>
    <property type="match status" value="1"/>
</dbReference>
<dbReference type="GO" id="GO:0005874">
    <property type="term" value="C:microtubule"/>
    <property type="evidence" value="ECO:0007669"/>
    <property type="project" value="UniProtKB-KW"/>
</dbReference>
<protein>
    <submittedName>
        <fullName evidence="15">Kinesin-3</fullName>
    </submittedName>
</protein>
<reference evidence="15 16" key="1">
    <citation type="submission" date="2015-12" db="EMBL/GenBank/DDBJ databases">
        <title>Dictyostelia acquired genes for synthesis and detection of signals that induce cell-type specialization by lateral gene transfer from prokaryotes.</title>
        <authorList>
            <person name="Gloeckner G."/>
            <person name="Schaap P."/>
        </authorList>
    </citation>
    <scope>NUCLEOTIDE SEQUENCE [LARGE SCALE GENOMIC DNA]</scope>
    <source>
        <strain evidence="15 16">TK</strain>
    </source>
</reference>
<feature type="domain" description="PH" evidence="13">
    <location>
        <begin position="1458"/>
        <end position="1551"/>
    </location>
</feature>
<feature type="region of interest" description="Disordered" evidence="12">
    <location>
        <begin position="853"/>
        <end position="887"/>
    </location>
</feature>
<evidence type="ECO:0000256" key="3">
    <source>
        <dbReference type="ARBA" id="ARBA00022490"/>
    </source>
</evidence>
<dbReference type="SMART" id="SM00129">
    <property type="entry name" value="KISc"/>
    <property type="match status" value="1"/>
</dbReference>
<dbReference type="STRING" id="361077.A0A152A2L1"/>
<evidence type="ECO:0000256" key="8">
    <source>
        <dbReference type="ARBA" id="ARBA00023175"/>
    </source>
</evidence>
<evidence type="ECO:0000259" key="13">
    <source>
        <dbReference type="PROSITE" id="PS50003"/>
    </source>
</evidence>
<evidence type="ECO:0000256" key="9">
    <source>
        <dbReference type="ARBA" id="ARBA00023212"/>
    </source>
</evidence>
<dbReference type="FunFam" id="3.40.850.10:FF:000047">
    <property type="entry name" value="Kinesin family protein"/>
    <property type="match status" value="1"/>
</dbReference>
<keyword evidence="5 10" id="KW-0547">Nucleotide-binding</keyword>
<keyword evidence="7 11" id="KW-0175">Coiled coil</keyword>
<evidence type="ECO:0000256" key="7">
    <source>
        <dbReference type="ARBA" id="ARBA00023054"/>
    </source>
</evidence>
<evidence type="ECO:0000313" key="15">
    <source>
        <dbReference type="EMBL" id="KYR00493.1"/>
    </source>
</evidence>
<keyword evidence="3" id="KW-0963">Cytoplasm</keyword>
<feature type="coiled-coil region" evidence="11">
    <location>
        <begin position="626"/>
        <end position="653"/>
    </location>
</feature>
<dbReference type="EMBL" id="LODT01000013">
    <property type="protein sequence ID" value="KYR00493.1"/>
    <property type="molecule type" value="Genomic_DNA"/>
</dbReference>
<sequence>MSSVKVAVRVRPFNGREKERNAELIVNMNNKTTVLTRPAMLRVNPTAPPTPEDEKIFTFDHSYWSFDSNDSHFASQKTVFDDLGREVLSNAWEGFNCSIFAYGQTGSGKSYSMLGYGEDKGIIPLVCEEMFERINNTTTTASEQTVFKVEVSFMEIYNERVKDLLNPKNNKAGGLKVRNNPATGPYVEDLSKLAVKSFQEIDMLMDEGSKARTVASTNMNATSSRSHAVFTIVFTQSKIDKARGTAIDRVSKISLVDLAGSERAASTGATGVRLKEGANINKSLSTLGKVISALAENSTTKKNVFVPYRDSVLTYLLKESLGGNSKTIMIAAISPADINYEETLSTLRYADSAKKIKTVAVVNEDAQSKLIRELQAEVERLKLMMGNGGTAMPQDFKFMTGGQDQFDDNGLVLSLNEKIESYEKLMTELNKSWEEKLSEAEKVRVDRMAALKDMGVAIKVVSSIPHLVNLNEDPLMSESLLYYVKEGITRIGRSDSQIPQDIILNGLNIHKEHCILQNNNGVVTILPPPTPKEALDQSSPRSFIYVNGVEINSPTTLITGNRVILGNNHIFRYNNPEEAAKLAKERGSTSNTSFQSLNVQSEQADQIVDYDFALNELASIQGNLAMSKHINDKQEYKKQMKALYEQIRQQLEVDIDTETKEKREKLAILAIRRWRNKVFRSKLLNKISYIILALNEANAISETLQKNVNLSLKLFALYPEPEQISDSVDYDTDWRKTQVAIQVIKKDSGESTLISDQDFMDRIYSMRELYQNDGSLSDSGLDVDPFQVNFDQDTLIGLSHIYMKNILYLFDIKRPVPILDQNGSQIGYLNVSISSQSQSISLDDRNYFICSENSSHNHNGNGESQSGTSSPNSNSSDDHHNHSINGTTSKSYLIKNQPIQVHISIDGFTDFKAGSDEIFIRYLFNGEQYQSADYQSPQTFTYSNTIEIKQCNDEFLKYLQTQYLAIEVYGKKVSLTDSQSIDDQSLKQPLMETFEFLASLNIYESDGQQNDEYKPVHILEDPYASNANVPSVTFRLKKEKTQRQIQLKFLKSDENTQSQKQQRSLQKPNQQHITQQIQPEIKDCRSAKITNIRIIGKKRETSGFVPSTSSSSQGVPNLPKSTSIIDLSANANTPSTPSNPRSININTPSTPMTPYSTSLGNSSLQSTPNNASSTNLSLLKEVLTNSTPGANNNNPSQSINNTPSQNQSNVINQISDEIIELPIIDYSNDSVLLSWRTIDPTILLNQNTRKGDKIIFTLLFEVSINGFPDYVTISKDISVKILSSDSLVNVTEGSNTSMSNLLDRFKTHFKGRESILGSEPSISAGAVFNVYLTKSRQLEHQYRIGEMIDLHQENIIKLGYSMKMEKLRQELDLREKINIVHEKQQHSDGSGSGDQLTQHSHTETGTSNLNIEEIVKKMSMMNNISSQKRKQQDTQRKRSSTIIEVKVKEVASSALLKEDEMSGYLKKKSAFKEDWKPRWFVFKRPYLYISHSEKEGAQKQKKIDLTNSSVAPQEDVPFGFAIILLRRVWLLQASTNDEREKWMQMLDPLRKVTELKNEEIRSAKQQIEKSSSQLDQIKSQLQLGQQVVLAKQKEIEDLTNSISQLQLEKEFIQQQMESFRDDINMRDEEINTLRETQNELMQRLSGQVQDLQVSNDNKEVQIGSLSNTLSSTNQLIEHMNQQAKSYKDVKDMQVEQLAKETLTLRENLEKFTEKLTECKITMEQMEKQAVEKDSTIKDLSQKLSFKEQDSSLKQNQIDILSKTVEQSSVAMKEISHQYSTTTQVNEKQIQVKEEEIDTINSAYQNESNKLKDQTNQLTLLTQTLRGQMKTMEQSNQTQKESSQQDQKRLLLLLQDLESGLGKASQTITEQSHQNMLLKKELEESKKLKDQSQALEKQIHLFKQRLVQSEDKLIDRECENTILSDKLKLWEEEIKIKDSKLALLENNVKEVRAEYANGMAFSREFSNQADHASAGKNSRKSKALTTEEQIESMRESSIAHQTHNAFLNLQIQRLENENRQQEKVYSETIQRIKKDLQQRNQQNIAFMKQQAGEEVVKKMEDQISNIDQLKKKYFVSLVVSAKLQNVMMGNMCNVDAYEMYEHAVEQHILDENQWPGWISENINKNHSNQ</sequence>
<dbReference type="InterPro" id="IPR019821">
    <property type="entry name" value="Kinesin_motor_CS"/>
</dbReference>
<dbReference type="GO" id="GO:0047496">
    <property type="term" value="P:vesicle transport along microtubule"/>
    <property type="evidence" value="ECO:0007669"/>
    <property type="project" value="UniProtKB-ARBA"/>
</dbReference>
<evidence type="ECO:0000256" key="4">
    <source>
        <dbReference type="ARBA" id="ARBA00022701"/>
    </source>
</evidence>
<name>A0A152A2L1_TIELA</name>
<feature type="coiled-coil region" evidence="11">
    <location>
        <begin position="2003"/>
        <end position="2030"/>
    </location>
</feature>
<dbReference type="InterPro" id="IPR011993">
    <property type="entry name" value="PH-like_dom_sf"/>
</dbReference>
<dbReference type="InterPro" id="IPR036961">
    <property type="entry name" value="Kinesin_motor_dom_sf"/>
</dbReference>
<feature type="region of interest" description="Disordered" evidence="12">
    <location>
        <begin position="1185"/>
        <end position="1207"/>
    </location>
</feature>
<feature type="compositionally biased region" description="Low complexity" evidence="12">
    <location>
        <begin position="1191"/>
        <end position="1207"/>
    </location>
</feature>
<feature type="compositionally biased region" description="Low complexity" evidence="12">
    <location>
        <begin position="853"/>
        <end position="875"/>
    </location>
</feature>
<feature type="domain" description="Kinesin motor" evidence="14">
    <location>
        <begin position="3"/>
        <end position="356"/>
    </location>
</feature>
<dbReference type="Proteomes" id="UP000076078">
    <property type="component" value="Unassembled WGS sequence"/>
</dbReference>
<feature type="region of interest" description="Disordered" evidence="12">
    <location>
        <begin position="1383"/>
        <end position="1409"/>
    </location>
</feature>
<dbReference type="Pfam" id="PF00498">
    <property type="entry name" value="FHA"/>
    <property type="match status" value="1"/>
</dbReference>
<evidence type="ECO:0000256" key="2">
    <source>
        <dbReference type="ARBA" id="ARBA00022448"/>
    </source>
</evidence>
<proteinExistence type="inferred from homology"/>
<feature type="compositionally biased region" description="Low complexity" evidence="12">
    <location>
        <begin position="1102"/>
        <end position="1116"/>
    </location>
</feature>
<dbReference type="GO" id="GO:0005546">
    <property type="term" value="F:phosphatidylinositol-4,5-bisphosphate binding"/>
    <property type="evidence" value="ECO:0007669"/>
    <property type="project" value="UniProtKB-ARBA"/>
</dbReference>
<feature type="region of interest" description="Disordered" evidence="12">
    <location>
        <begin position="1102"/>
        <end position="1121"/>
    </location>
</feature>
<feature type="coiled-coil region" evidence="11">
    <location>
        <begin position="1694"/>
        <end position="1742"/>
    </location>
</feature>
<dbReference type="CDD" id="cd22705">
    <property type="entry name" value="FHA_KIF1"/>
    <property type="match status" value="1"/>
</dbReference>
<dbReference type="InParanoid" id="A0A152A2L1"/>
<dbReference type="SMART" id="SM00233">
    <property type="entry name" value="PH"/>
    <property type="match status" value="1"/>
</dbReference>
<dbReference type="SUPFAM" id="SSF52540">
    <property type="entry name" value="P-loop containing nucleoside triphosphate hydrolases"/>
    <property type="match status" value="1"/>
</dbReference>
<dbReference type="InterPro" id="IPR001752">
    <property type="entry name" value="Kinesin_motor_dom"/>
</dbReference>
<dbReference type="Pfam" id="PF00225">
    <property type="entry name" value="Kinesin"/>
    <property type="match status" value="1"/>
</dbReference>
<feature type="compositionally biased region" description="Polar residues" evidence="12">
    <location>
        <begin position="1055"/>
        <end position="1078"/>
    </location>
</feature>
<dbReference type="GO" id="GO:0008017">
    <property type="term" value="F:microtubule binding"/>
    <property type="evidence" value="ECO:0007669"/>
    <property type="project" value="InterPro"/>
</dbReference>
<dbReference type="PANTHER" id="PTHR47117">
    <property type="entry name" value="STAR-RELATED LIPID TRANSFER PROTEIN 9"/>
    <property type="match status" value="1"/>
</dbReference>
<comment type="similarity">
    <text evidence="10">Belongs to the TRAFAC class myosin-kinesin ATPase superfamily. Kinesin family.</text>
</comment>
<dbReference type="InterPro" id="IPR032405">
    <property type="entry name" value="Kinesin_assoc"/>
</dbReference>
<feature type="region of interest" description="Disordered" evidence="12">
    <location>
        <begin position="1128"/>
        <end position="1172"/>
    </location>
</feature>
<evidence type="ECO:0000313" key="16">
    <source>
        <dbReference type="Proteomes" id="UP000076078"/>
    </source>
</evidence>
<keyword evidence="4" id="KW-0493">Microtubule</keyword>
<comment type="subcellular location">
    <subcellularLocation>
        <location evidence="1">Cytoplasm</location>
        <location evidence="1">Cytoskeleton</location>
    </subcellularLocation>
</comment>
<feature type="coiled-coil region" evidence="11">
    <location>
        <begin position="1789"/>
        <end position="1823"/>
    </location>
</feature>
<dbReference type="OMA" id="AEYANGM"/>
<feature type="coiled-coil region" evidence="11">
    <location>
        <begin position="1877"/>
        <end position="1953"/>
    </location>
</feature>
<feature type="coiled-coil region" evidence="11">
    <location>
        <begin position="1560"/>
        <end position="1661"/>
    </location>
</feature>
<keyword evidence="6 10" id="KW-0067">ATP-binding</keyword>
<comment type="caution">
    <text evidence="15">The sequence shown here is derived from an EMBL/GenBank/DDBJ whole genome shotgun (WGS) entry which is preliminary data.</text>
</comment>
<evidence type="ECO:0000256" key="5">
    <source>
        <dbReference type="ARBA" id="ARBA00022741"/>
    </source>
</evidence>
<evidence type="ECO:0000259" key="14">
    <source>
        <dbReference type="PROSITE" id="PS50067"/>
    </source>
</evidence>
<dbReference type="Gene3D" id="6.10.250.2520">
    <property type="match status" value="1"/>
</dbReference>
<dbReference type="Pfam" id="PF16183">
    <property type="entry name" value="Kinesin_assoc"/>
    <property type="match status" value="1"/>
</dbReference>
<dbReference type="FunFam" id="2.60.200.20:FF:000211">
    <property type="entry name" value="Kinesin-related protein 1"/>
    <property type="match status" value="1"/>
</dbReference>
<dbReference type="SUPFAM" id="SSF49879">
    <property type="entry name" value="SMAD/FHA domain"/>
    <property type="match status" value="1"/>
</dbReference>
<dbReference type="InterPro" id="IPR008984">
    <property type="entry name" value="SMAD_FHA_dom_sf"/>
</dbReference>
<feature type="compositionally biased region" description="Low complexity" evidence="12">
    <location>
        <begin position="1147"/>
        <end position="1158"/>
    </location>
</feature>
<dbReference type="Gene3D" id="2.30.29.30">
    <property type="entry name" value="Pleckstrin-homology domain (PH domain)/Phosphotyrosine-binding domain (PTB)"/>
    <property type="match status" value="1"/>
</dbReference>